<dbReference type="KEGG" id="plal:FXN65_15465"/>
<keyword evidence="1" id="KW-0472">Membrane</keyword>
<gene>
    <name evidence="2" type="ORF">FXN65_15465</name>
</gene>
<sequence length="346" mass="39240">MYNLSDATIESLISKLTTIHNSSETDEKTKFLSSQILEAIKTEHNHPVMKVSEDFISKESIKDHQGKILEILQSDLQSESVANLHLILARTYREAALRGGHIFNNFKIVTYYLKHEDSDTEQEKVDEIRFEIANKIISEDNIEAIKTINDHNKNIESWSDRLAEWGKKAAELEKSLRISASNANFLILSESFSEMLKAKTTEKYYSFISMILLGALAISIPIWQLLHPNESIASAAVTNGFDISLATKISMTIILEALTLYFFRIALHQWNSIKSQIIQLELRKSLCQFIINYSEFAQSANKDSLGKFENLIFSEITRDPTNTPNVFDAAESISKVISNLKSQPSK</sequence>
<keyword evidence="1" id="KW-1133">Transmembrane helix</keyword>
<dbReference type="Proteomes" id="UP000327179">
    <property type="component" value="Chromosome"/>
</dbReference>
<evidence type="ECO:0000256" key="1">
    <source>
        <dbReference type="SAM" id="Phobius"/>
    </source>
</evidence>
<keyword evidence="3" id="KW-1185">Reference proteome</keyword>
<feature type="transmembrane region" description="Helical" evidence="1">
    <location>
        <begin position="243"/>
        <end position="263"/>
    </location>
</feature>
<protein>
    <submittedName>
        <fullName evidence="2">Uncharacterized protein</fullName>
    </submittedName>
</protein>
<dbReference type="RefSeq" id="WP_151134030.1">
    <property type="nucleotide sequence ID" value="NZ_CP043311.1"/>
</dbReference>
<accession>A0A5J6QLR9</accession>
<evidence type="ECO:0000313" key="2">
    <source>
        <dbReference type="EMBL" id="QEY63383.1"/>
    </source>
</evidence>
<evidence type="ECO:0000313" key="3">
    <source>
        <dbReference type="Proteomes" id="UP000327179"/>
    </source>
</evidence>
<name>A0A5J6QLR9_9GAMM</name>
<keyword evidence="1" id="KW-0812">Transmembrane</keyword>
<dbReference type="EMBL" id="CP043311">
    <property type="protein sequence ID" value="QEY63383.1"/>
    <property type="molecule type" value="Genomic_DNA"/>
</dbReference>
<proteinExistence type="predicted"/>
<reference evidence="2 3" key="1">
    <citation type="submission" date="2019-08" db="EMBL/GenBank/DDBJ databases">
        <title>Whole-genome Sequencing of e-waste polymer degrading bacterium Pseudomonas sp. strain PE08.</title>
        <authorList>
            <person name="Kirdat K."/>
            <person name="Debbarma P."/>
            <person name="Narawade N."/>
            <person name="Suyal D."/>
            <person name="Thorat V."/>
            <person name="Shouche Y."/>
            <person name="Goel R."/>
            <person name="Yadav A."/>
        </authorList>
    </citation>
    <scope>NUCLEOTIDE SEQUENCE [LARGE SCALE GENOMIC DNA]</scope>
    <source>
        <strain evidence="2 3">PE08</strain>
    </source>
</reference>
<dbReference type="AlphaFoldDB" id="A0A5J6QLR9"/>
<organism evidence="2 3">
    <name type="scientific">Metapseudomonas lalkuanensis</name>
    <dbReference type="NCBI Taxonomy" id="2604832"/>
    <lineage>
        <taxon>Bacteria</taxon>
        <taxon>Pseudomonadati</taxon>
        <taxon>Pseudomonadota</taxon>
        <taxon>Gammaproteobacteria</taxon>
        <taxon>Pseudomonadales</taxon>
        <taxon>Pseudomonadaceae</taxon>
        <taxon>Metapseudomonas</taxon>
    </lineage>
</organism>
<feature type="transmembrane region" description="Helical" evidence="1">
    <location>
        <begin position="204"/>
        <end position="223"/>
    </location>
</feature>